<feature type="transmembrane region" description="Helical" evidence="7">
    <location>
        <begin position="7"/>
        <end position="27"/>
    </location>
</feature>
<dbReference type="InterPro" id="IPR036890">
    <property type="entry name" value="HATPase_C_sf"/>
</dbReference>
<dbReference type="Gene3D" id="3.30.565.10">
    <property type="entry name" value="Histidine kinase-like ATPase, C-terminal domain"/>
    <property type="match status" value="1"/>
</dbReference>
<dbReference type="RefSeq" id="WP_254156728.1">
    <property type="nucleotide sequence ID" value="NZ_JAHESD010000079.1"/>
</dbReference>
<keyword evidence="4" id="KW-0808">Transferase</keyword>
<evidence type="ECO:0000256" key="2">
    <source>
        <dbReference type="ARBA" id="ARBA00012438"/>
    </source>
</evidence>
<dbReference type="EMBL" id="JAHESD010000079">
    <property type="protein sequence ID" value="MBT1706030.1"/>
    <property type="molecule type" value="Genomic_DNA"/>
</dbReference>
<reference evidence="9 10" key="1">
    <citation type="submission" date="2021-05" db="EMBL/GenBank/DDBJ databases">
        <title>A Polyphasic approach of four new species of the genus Ohtaekwangia: Ohtaekwangia histidinii sp. nov., Ohtaekwangia cretensis sp. nov., Ohtaekwangia indiensis sp. nov., Ohtaekwangia reichenbachii sp. nov. from diverse environment.</title>
        <authorList>
            <person name="Octaviana S."/>
        </authorList>
    </citation>
    <scope>NUCLEOTIDE SEQUENCE [LARGE SCALE GENOMIC DNA]</scope>
    <source>
        <strain evidence="9 10">PWU20</strain>
    </source>
</reference>
<keyword evidence="7" id="KW-1133">Transmembrane helix</keyword>
<dbReference type="InterPro" id="IPR036097">
    <property type="entry name" value="HisK_dim/P_sf"/>
</dbReference>
<proteinExistence type="predicted"/>
<sequence length="422" mass="48606">MKSSTIRFVVILGALCIIGITITQLYWVRRAFDLKEAEFERTVNASLFNVAYKIFDINNTPPPTANPVKQISTNYFIVMVNGDVDARLLEFLLKSEFEKRNILVDFEYGIYDCAKEKMKYGDYVPLLSSKEKVTNKKLPTWNHYAYYFGVQFPNREAHLLNQLGIWSFSSFVLLIVIIFFAYTLFIILKQKRLSEIQKDFINNMTHEFKTPISTIALSAEVLKDPNIIKQPERLLNYTTIIEKENSRLKQHVERVLQMARLDKEDIGLKKERLDINHIITDAIKNTSHALQERGGIIDTELEASQHYLEGDRLHVTNVLNNLIDNAIKYCRETPHIIIRTINSGKNVIIEVQDNGIGISAENQKRIFQKFYRVPTGNVHDVKGFGLGLNYVKTVVEAHKGTIRLESELNKGSTFKVYLPISQ</sequence>
<dbReference type="Pfam" id="PF02518">
    <property type="entry name" value="HATPase_c"/>
    <property type="match status" value="1"/>
</dbReference>
<dbReference type="InterPro" id="IPR004358">
    <property type="entry name" value="Sig_transdc_His_kin-like_C"/>
</dbReference>
<feature type="transmembrane region" description="Helical" evidence="7">
    <location>
        <begin position="163"/>
        <end position="188"/>
    </location>
</feature>
<dbReference type="Gene3D" id="1.10.287.130">
    <property type="match status" value="1"/>
</dbReference>
<evidence type="ECO:0000313" key="9">
    <source>
        <dbReference type="EMBL" id="MBT1706030.1"/>
    </source>
</evidence>
<evidence type="ECO:0000256" key="5">
    <source>
        <dbReference type="ARBA" id="ARBA00022777"/>
    </source>
</evidence>
<dbReference type="SUPFAM" id="SSF47384">
    <property type="entry name" value="Homodimeric domain of signal transducing histidine kinase"/>
    <property type="match status" value="1"/>
</dbReference>
<evidence type="ECO:0000256" key="4">
    <source>
        <dbReference type="ARBA" id="ARBA00022679"/>
    </source>
</evidence>
<comment type="catalytic activity">
    <reaction evidence="1">
        <text>ATP + protein L-histidine = ADP + protein N-phospho-L-histidine.</text>
        <dbReference type="EC" id="2.7.13.3"/>
    </reaction>
</comment>
<dbReference type="SUPFAM" id="SSF55874">
    <property type="entry name" value="ATPase domain of HSP90 chaperone/DNA topoisomerase II/histidine kinase"/>
    <property type="match status" value="1"/>
</dbReference>
<dbReference type="InterPro" id="IPR005467">
    <property type="entry name" value="His_kinase_dom"/>
</dbReference>
<evidence type="ECO:0000313" key="10">
    <source>
        <dbReference type="Proteomes" id="UP000772618"/>
    </source>
</evidence>
<keyword evidence="7" id="KW-0472">Membrane</keyword>
<dbReference type="Proteomes" id="UP000772618">
    <property type="component" value="Unassembled WGS sequence"/>
</dbReference>
<dbReference type="InterPro" id="IPR003661">
    <property type="entry name" value="HisK_dim/P_dom"/>
</dbReference>
<keyword evidence="6" id="KW-0902">Two-component regulatory system</keyword>
<dbReference type="PANTHER" id="PTHR43711">
    <property type="entry name" value="TWO-COMPONENT HISTIDINE KINASE"/>
    <property type="match status" value="1"/>
</dbReference>
<keyword evidence="7" id="KW-0812">Transmembrane</keyword>
<dbReference type="Pfam" id="PF00512">
    <property type="entry name" value="HisKA"/>
    <property type="match status" value="1"/>
</dbReference>
<organism evidence="9 10">
    <name type="scientific">Chryseosolibacter indicus</name>
    <dbReference type="NCBI Taxonomy" id="2782351"/>
    <lineage>
        <taxon>Bacteria</taxon>
        <taxon>Pseudomonadati</taxon>
        <taxon>Bacteroidota</taxon>
        <taxon>Cytophagia</taxon>
        <taxon>Cytophagales</taxon>
        <taxon>Chryseotaleaceae</taxon>
        <taxon>Chryseosolibacter</taxon>
    </lineage>
</organism>
<accession>A0ABS5VX84</accession>
<gene>
    <name evidence="9" type="ORF">KK060_22255</name>
</gene>
<keyword evidence="5 9" id="KW-0418">Kinase</keyword>
<dbReference type="PRINTS" id="PR00344">
    <property type="entry name" value="BCTRLSENSOR"/>
</dbReference>
<dbReference type="EC" id="2.7.13.3" evidence="2"/>
<dbReference type="InterPro" id="IPR003594">
    <property type="entry name" value="HATPase_dom"/>
</dbReference>
<dbReference type="InterPro" id="IPR050736">
    <property type="entry name" value="Sensor_HK_Regulatory"/>
</dbReference>
<keyword evidence="10" id="KW-1185">Reference proteome</keyword>
<dbReference type="SMART" id="SM00387">
    <property type="entry name" value="HATPase_c"/>
    <property type="match status" value="1"/>
</dbReference>
<dbReference type="CDD" id="cd00082">
    <property type="entry name" value="HisKA"/>
    <property type="match status" value="1"/>
</dbReference>
<protein>
    <recommendedName>
        <fullName evidence="2">histidine kinase</fullName>
        <ecNumber evidence="2">2.7.13.3</ecNumber>
    </recommendedName>
</protein>
<feature type="domain" description="Histidine kinase" evidence="8">
    <location>
        <begin position="203"/>
        <end position="422"/>
    </location>
</feature>
<evidence type="ECO:0000259" key="8">
    <source>
        <dbReference type="PROSITE" id="PS50109"/>
    </source>
</evidence>
<evidence type="ECO:0000256" key="7">
    <source>
        <dbReference type="SAM" id="Phobius"/>
    </source>
</evidence>
<evidence type="ECO:0000256" key="3">
    <source>
        <dbReference type="ARBA" id="ARBA00022553"/>
    </source>
</evidence>
<keyword evidence="3" id="KW-0597">Phosphoprotein</keyword>
<dbReference type="SMART" id="SM00388">
    <property type="entry name" value="HisKA"/>
    <property type="match status" value="1"/>
</dbReference>
<dbReference type="CDD" id="cd00075">
    <property type="entry name" value="HATPase"/>
    <property type="match status" value="1"/>
</dbReference>
<evidence type="ECO:0000256" key="1">
    <source>
        <dbReference type="ARBA" id="ARBA00000085"/>
    </source>
</evidence>
<dbReference type="PROSITE" id="PS50109">
    <property type="entry name" value="HIS_KIN"/>
    <property type="match status" value="1"/>
</dbReference>
<dbReference type="PANTHER" id="PTHR43711:SF1">
    <property type="entry name" value="HISTIDINE KINASE 1"/>
    <property type="match status" value="1"/>
</dbReference>
<name>A0ABS5VX84_9BACT</name>
<comment type="caution">
    <text evidence="9">The sequence shown here is derived from an EMBL/GenBank/DDBJ whole genome shotgun (WGS) entry which is preliminary data.</text>
</comment>
<dbReference type="GO" id="GO:0016301">
    <property type="term" value="F:kinase activity"/>
    <property type="evidence" value="ECO:0007669"/>
    <property type="project" value="UniProtKB-KW"/>
</dbReference>
<evidence type="ECO:0000256" key="6">
    <source>
        <dbReference type="ARBA" id="ARBA00023012"/>
    </source>
</evidence>